<feature type="compositionally biased region" description="Low complexity" evidence="1">
    <location>
        <begin position="369"/>
        <end position="405"/>
    </location>
</feature>
<feature type="compositionally biased region" description="Low complexity" evidence="1">
    <location>
        <begin position="13"/>
        <end position="22"/>
    </location>
</feature>
<dbReference type="Proteomes" id="UP000289152">
    <property type="component" value="Unassembled WGS sequence"/>
</dbReference>
<name>A0A4Q1BFV6_TREME</name>
<dbReference type="GO" id="GO:0031625">
    <property type="term" value="F:ubiquitin protein ligase binding"/>
    <property type="evidence" value="ECO:0007669"/>
    <property type="project" value="TreeGrafter"/>
</dbReference>
<proteinExistence type="predicted"/>
<feature type="domain" description="Arrestin C-terminal-like" evidence="2">
    <location>
        <begin position="279"/>
        <end position="508"/>
    </location>
</feature>
<protein>
    <recommendedName>
        <fullName evidence="2">Arrestin C-terminal-like domain-containing protein</fullName>
    </recommendedName>
</protein>
<feature type="compositionally biased region" description="Pro residues" evidence="1">
    <location>
        <begin position="420"/>
        <end position="437"/>
    </location>
</feature>
<accession>A0A4Q1BFV6</accession>
<evidence type="ECO:0000313" key="4">
    <source>
        <dbReference type="Proteomes" id="UP000289152"/>
    </source>
</evidence>
<dbReference type="AlphaFoldDB" id="A0A4Q1BFV6"/>
<dbReference type="PANTHER" id="PTHR11188:SF17">
    <property type="entry name" value="FI21816P1"/>
    <property type="match status" value="1"/>
</dbReference>
<dbReference type="GO" id="GO:0030674">
    <property type="term" value="F:protein-macromolecule adaptor activity"/>
    <property type="evidence" value="ECO:0007669"/>
    <property type="project" value="TreeGrafter"/>
</dbReference>
<dbReference type="Pfam" id="PF02752">
    <property type="entry name" value="Arrestin_C"/>
    <property type="match status" value="1"/>
</dbReference>
<dbReference type="Gene3D" id="2.60.40.640">
    <property type="match status" value="1"/>
</dbReference>
<feature type="region of interest" description="Disordered" evidence="1">
    <location>
        <begin position="358"/>
        <end position="443"/>
    </location>
</feature>
<dbReference type="Pfam" id="PF00339">
    <property type="entry name" value="Arrestin_N"/>
    <property type="match status" value="1"/>
</dbReference>
<dbReference type="PANTHER" id="PTHR11188">
    <property type="entry name" value="ARRESTIN DOMAIN CONTAINING PROTEIN"/>
    <property type="match status" value="1"/>
</dbReference>
<sequence length="842" mass="90761">MPWYNIHHPPPSSSSTPSSRPSSRPPSPTTNLTSRSAAPTLSPPPRRDIPIDPTEPLDDYFFSSGHHQQDSLPLPVPGWQTLGTSTVGSYSAVSDMGPSISNPATPAGSIHGGDKPIEIKLDADNLVMRGYGSEMNPAYLSGRVEVNLLEATNVKDISMQMTCKARVQFVDVVGTSTRSHHYTHNLAVHDWRFLGGRQTHTMKAGRHTFPFSFALEGTLPSSVTTYNGDAFVMYRLKATLAKGGFVTHTIHAEKSFTVHRMFSADALEFTQTLEIENTWPGKVMYSISIPYKAYAAGDDIPVIVKFMPLAKGIKVSQVTTVLKEYSVIHSKHSAHSDVRVILTAKHKIVDGRAVLVSSTDDTRQPTKLPSSVTSQASSVNNSAANSRAPSRSSSPSRTPQPARAALPRFSEATPMAQPAPVIPDQPVPGPSSRPHQPPQEDAQDVEIGDDEINTSFSIIVPEYTTPTHTIHPILVQHKVKWSFSITNPDGHVSELRCALPIIILDNSLLDEAREAGANTRALLVGGLVEDGQVNDLPSYNNHVYDRIAVADSGSTTEYVPRSRHQTPHHSPQDTPPASRSPTRPSSVTRHSSYTSDSGTENPPRPALDENIDTELLLSLGALGRVYNLPPGEGSPGPIADSLPTSRRGSRIFGGSRNSSRAPSPERGVEPARQNSGLTGFLNLSQAFRHHSGSVPTKPILRNSAAPPAEGVRRNATSFTNMQMATAQPGVQHPANHVQFAGEAQPRARFHFPGAATPDEEQANPLNVVPPYAVASRGFLGGGVVPLDVGLPTYDASERQVEESRCVNPLMRPRSDTALVQLGARAAIEAEERATEEAESVQS</sequence>
<dbReference type="InterPro" id="IPR014756">
    <property type="entry name" value="Ig_E-set"/>
</dbReference>
<dbReference type="SMART" id="SM01017">
    <property type="entry name" value="Arrestin_C"/>
    <property type="match status" value="1"/>
</dbReference>
<evidence type="ECO:0000256" key="1">
    <source>
        <dbReference type="SAM" id="MobiDB-lite"/>
    </source>
</evidence>
<dbReference type="PROSITE" id="PS50007">
    <property type="entry name" value="PIPLC_X_DOMAIN"/>
    <property type="match status" value="1"/>
</dbReference>
<dbReference type="OrthoDB" id="2333384at2759"/>
<dbReference type="GO" id="GO:0070086">
    <property type="term" value="P:ubiquitin-dependent endocytosis"/>
    <property type="evidence" value="ECO:0007669"/>
    <property type="project" value="TreeGrafter"/>
</dbReference>
<dbReference type="EMBL" id="SDIL01000127">
    <property type="protein sequence ID" value="RXK35651.1"/>
    <property type="molecule type" value="Genomic_DNA"/>
</dbReference>
<dbReference type="STRING" id="5217.A0A4Q1BFV6"/>
<feature type="compositionally biased region" description="Low complexity" evidence="1">
    <location>
        <begin position="650"/>
        <end position="660"/>
    </location>
</feature>
<feature type="compositionally biased region" description="Low complexity" evidence="1">
    <location>
        <begin position="575"/>
        <end position="592"/>
    </location>
</feature>
<reference evidence="3 4" key="1">
    <citation type="submission" date="2016-06" db="EMBL/GenBank/DDBJ databases">
        <title>Evolution of pathogenesis and genome organization in the Tremellales.</title>
        <authorList>
            <person name="Cuomo C."/>
            <person name="Litvintseva A."/>
            <person name="Heitman J."/>
            <person name="Chen Y."/>
            <person name="Sun S."/>
            <person name="Springer D."/>
            <person name="Dromer F."/>
            <person name="Young S."/>
            <person name="Zeng Q."/>
            <person name="Chapman S."/>
            <person name="Gujja S."/>
            <person name="Saif S."/>
            <person name="Birren B."/>
        </authorList>
    </citation>
    <scope>NUCLEOTIDE SEQUENCE [LARGE SCALE GENOMIC DNA]</scope>
    <source>
        <strain evidence="3 4">ATCC 28783</strain>
    </source>
</reference>
<dbReference type="SUPFAM" id="SSF81296">
    <property type="entry name" value="E set domains"/>
    <property type="match status" value="1"/>
</dbReference>
<dbReference type="InterPro" id="IPR011021">
    <property type="entry name" value="Arrestin-like_N"/>
</dbReference>
<dbReference type="InterPro" id="IPR050357">
    <property type="entry name" value="Arrestin_domain-protein"/>
</dbReference>
<keyword evidence="4" id="KW-1185">Reference proteome</keyword>
<comment type="caution">
    <text evidence="3">The sequence shown here is derived from an EMBL/GenBank/DDBJ whole genome shotgun (WGS) entry which is preliminary data.</text>
</comment>
<gene>
    <name evidence="3" type="ORF">M231_07081</name>
</gene>
<feature type="region of interest" description="Disordered" evidence="1">
    <location>
        <begin position="1"/>
        <end position="76"/>
    </location>
</feature>
<feature type="region of interest" description="Disordered" evidence="1">
    <location>
        <begin position="628"/>
        <end position="674"/>
    </location>
</feature>
<dbReference type="InterPro" id="IPR011022">
    <property type="entry name" value="Arrestin_C-like"/>
</dbReference>
<dbReference type="InterPro" id="IPR014752">
    <property type="entry name" value="Arrestin-like_C"/>
</dbReference>
<dbReference type="VEuPathDB" id="FungiDB:TREMEDRAFT_41437"/>
<evidence type="ECO:0000313" key="3">
    <source>
        <dbReference type="EMBL" id="RXK35651.1"/>
    </source>
</evidence>
<dbReference type="InParanoid" id="A0A4Q1BFV6"/>
<organism evidence="3 4">
    <name type="scientific">Tremella mesenterica</name>
    <name type="common">Jelly fungus</name>
    <dbReference type="NCBI Taxonomy" id="5217"/>
    <lineage>
        <taxon>Eukaryota</taxon>
        <taxon>Fungi</taxon>
        <taxon>Dikarya</taxon>
        <taxon>Basidiomycota</taxon>
        <taxon>Agaricomycotina</taxon>
        <taxon>Tremellomycetes</taxon>
        <taxon>Tremellales</taxon>
        <taxon>Tremellaceae</taxon>
        <taxon>Tremella</taxon>
    </lineage>
</organism>
<dbReference type="GO" id="GO:0005829">
    <property type="term" value="C:cytosol"/>
    <property type="evidence" value="ECO:0007669"/>
    <property type="project" value="TreeGrafter"/>
</dbReference>
<dbReference type="GO" id="GO:0005886">
    <property type="term" value="C:plasma membrane"/>
    <property type="evidence" value="ECO:0007669"/>
    <property type="project" value="TreeGrafter"/>
</dbReference>
<evidence type="ECO:0000259" key="2">
    <source>
        <dbReference type="SMART" id="SM01017"/>
    </source>
</evidence>
<dbReference type="FunCoup" id="A0A4Q1BFV6">
    <property type="interactions" value="68"/>
</dbReference>
<feature type="region of interest" description="Disordered" evidence="1">
    <location>
        <begin position="554"/>
        <end position="608"/>
    </location>
</feature>